<feature type="compositionally biased region" description="Low complexity" evidence="1">
    <location>
        <begin position="288"/>
        <end position="314"/>
    </location>
</feature>
<feature type="compositionally biased region" description="Polar residues" evidence="1">
    <location>
        <begin position="197"/>
        <end position="209"/>
    </location>
</feature>
<accession>A0A1G9UDT8</accession>
<feature type="region of interest" description="Disordered" evidence="1">
    <location>
        <begin position="197"/>
        <end position="314"/>
    </location>
</feature>
<sequence length="314" mass="34904">MTIIMIKKFIHLLAIPSILFMGSCASTKTAQLNDQNDDVYYSIAKAREVDPVVIAKQEEKRSSDYVTEDELYGDSYGDYGYYNDYTSRFNRFRTYAPSLGYYNSLYGYNYDPYFSNSYFPNSYFGGSSFNIGIGLGFGAYNYNPWRNYGYNYGYGSNFWGPYSFYNSFNSYGYGNGNGYYGGNYSGIYSSPAFNSPNYRPRPSRSTDNLTIDRGSVISGPGGVIYKDPNGNIISRGRAERYGDQVQPNATSGTRTQPAVRPDRANQSPPQRAAQPERIYTAPPRQDTGSGSRSNPAPSNNNGGGSSSSRPSRGN</sequence>
<keyword evidence="2" id="KW-0732">Signal</keyword>
<protein>
    <recommendedName>
        <fullName evidence="5">YXWGXW repeat-containing protein</fullName>
    </recommendedName>
</protein>
<evidence type="ECO:0000256" key="1">
    <source>
        <dbReference type="SAM" id="MobiDB-lite"/>
    </source>
</evidence>
<name>A0A1G9UDT8_9SPHI</name>
<feature type="compositionally biased region" description="Polar residues" evidence="1">
    <location>
        <begin position="245"/>
        <end position="256"/>
    </location>
</feature>
<evidence type="ECO:0000313" key="3">
    <source>
        <dbReference type="EMBL" id="SDM58127.1"/>
    </source>
</evidence>
<evidence type="ECO:0000256" key="2">
    <source>
        <dbReference type="SAM" id="SignalP"/>
    </source>
</evidence>
<feature type="signal peptide" evidence="2">
    <location>
        <begin position="1"/>
        <end position="25"/>
    </location>
</feature>
<dbReference type="AlphaFoldDB" id="A0A1G9UDT8"/>
<dbReference type="STRING" id="990371.SAMN05421813_11636"/>
<keyword evidence="4" id="KW-1185">Reference proteome</keyword>
<proteinExistence type="predicted"/>
<evidence type="ECO:0008006" key="5">
    <source>
        <dbReference type="Google" id="ProtNLM"/>
    </source>
</evidence>
<feature type="chain" id="PRO_5011638439" description="YXWGXW repeat-containing protein" evidence="2">
    <location>
        <begin position="26"/>
        <end position="314"/>
    </location>
</feature>
<dbReference type="PROSITE" id="PS51257">
    <property type="entry name" value="PROKAR_LIPOPROTEIN"/>
    <property type="match status" value="1"/>
</dbReference>
<reference evidence="4" key="1">
    <citation type="submission" date="2016-10" db="EMBL/GenBank/DDBJ databases">
        <authorList>
            <person name="Varghese N."/>
            <person name="Submissions S."/>
        </authorList>
    </citation>
    <scope>NUCLEOTIDE SEQUENCE [LARGE SCALE GENOMIC DNA]</scope>
    <source>
        <strain evidence="4">DSM 24536</strain>
    </source>
</reference>
<gene>
    <name evidence="3" type="ORF">SAMN05421813_11636</name>
</gene>
<dbReference type="EMBL" id="FNHH01000016">
    <property type="protein sequence ID" value="SDM58127.1"/>
    <property type="molecule type" value="Genomic_DNA"/>
</dbReference>
<dbReference type="Proteomes" id="UP000199226">
    <property type="component" value="Unassembled WGS sequence"/>
</dbReference>
<organism evidence="3 4">
    <name type="scientific">Daejeonella rubra</name>
    <dbReference type="NCBI Taxonomy" id="990371"/>
    <lineage>
        <taxon>Bacteria</taxon>
        <taxon>Pseudomonadati</taxon>
        <taxon>Bacteroidota</taxon>
        <taxon>Sphingobacteriia</taxon>
        <taxon>Sphingobacteriales</taxon>
        <taxon>Sphingobacteriaceae</taxon>
        <taxon>Daejeonella</taxon>
    </lineage>
</organism>
<evidence type="ECO:0000313" key="4">
    <source>
        <dbReference type="Proteomes" id="UP000199226"/>
    </source>
</evidence>